<evidence type="ECO:0000256" key="1">
    <source>
        <dbReference type="SAM" id="Coils"/>
    </source>
</evidence>
<protein>
    <submittedName>
        <fullName evidence="2">Uncharacterized protein</fullName>
    </submittedName>
</protein>
<evidence type="ECO:0000313" key="3">
    <source>
        <dbReference type="Proteomes" id="UP000249754"/>
    </source>
</evidence>
<accession>A0A327TBV6</accession>
<feature type="coiled-coil region" evidence="1">
    <location>
        <begin position="385"/>
        <end position="415"/>
    </location>
</feature>
<dbReference type="AlphaFoldDB" id="A0A327TBV6"/>
<proteinExistence type="predicted"/>
<reference evidence="2 3" key="1">
    <citation type="submission" date="2018-06" db="EMBL/GenBank/DDBJ databases">
        <title>Genomic Encyclopedia of Archaeal and Bacterial Type Strains, Phase II (KMG-II): from individual species to whole genera.</title>
        <authorList>
            <person name="Goeker M."/>
        </authorList>
    </citation>
    <scope>NUCLEOTIDE SEQUENCE [LARGE SCALE GENOMIC DNA]</scope>
    <source>
        <strain evidence="2 3">DSM 14825</strain>
    </source>
</reference>
<keyword evidence="1" id="KW-0175">Coiled coil</keyword>
<dbReference type="EMBL" id="QLLR01000002">
    <property type="protein sequence ID" value="RAJ35387.1"/>
    <property type="molecule type" value="Genomic_DNA"/>
</dbReference>
<gene>
    <name evidence="2" type="ORF">LY11_00630</name>
</gene>
<dbReference type="OrthoDB" id="1414895at2"/>
<organism evidence="2 3">
    <name type="scientific">Pedobacter cryoconitis</name>
    <dbReference type="NCBI Taxonomy" id="188932"/>
    <lineage>
        <taxon>Bacteria</taxon>
        <taxon>Pseudomonadati</taxon>
        <taxon>Bacteroidota</taxon>
        <taxon>Sphingobacteriia</taxon>
        <taxon>Sphingobacteriales</taxon>
        <taxon>Sphingobacteriaceae</taxon>
        <taxon>Pedobacter</taxon>
    </lineage>
</organism>
<dbReference type="Proteomes" id="UP000249754">
    <property type="component" value="Unassembled WGS sequence"/>
</dbReference>
<dbReference type="RefSeq" id="WP_111632278.1">
    <property type="nucleotide sequence ID" value="NZ_QLLR01000002.1"/>
</dbReference>
<evidence type="ECO:0000313" key="2">
    <source>
        <dbReference type="EMBL" id="RAJ35387.1"/>
    </source>
</evidence>
<name>A0A327TBV6_9SPHI</name>
<comment type="caution">
    <text evidence="2">The sequence shown here is derived from an EMBL/GenBank/DDBJ whole genome shotgun (WGS) entry which is preliminary data.</text>
</comment>
<sequence>MNDSNLDITFTFNAAQIEQELKATRERIKGIGDEAKIQEGFLQRLGSAAALAQKGPDSGIDPEADLKKLLETYKAYAETRAAMVAEYQKAAALLEASGYKEQAKLALKVGDEEVTKTDEANVKKMASYKNLFNNLEQMTVQNTFKAIDLLEQELSATKLTADEKNKLEGEILKVKKTAQTGSVKELTDLADKLRAVGQSFSGINSNITAMVGTVATGVAGVGEIKKQTAVFKDSKSSTLDKLGAGMGIASAAFGVVNSVLGYFGGLKAAKEAAAKYIKDYQDAATKGELAYQALLRKRDQDEVKRGKTSYQGMIAQLDLLKQQSPELQKAYDKVFTSIQGQEFVDGVGSKHGTWLRKAKTWDIMASLGGSDYAKMEELYLQGKLKNQAKSDFEALKSLREELKQSGIDVENLQEKINGLLTGTSVEGLSDVFADLVAGGKLSAQDLGDSFESILKKSIVNSFKYNTVQKAMQPLYEELTALTANGKIPSEEEIQGWKDRATALGLSLSAQWDSISKTTGVSFGDKSSADTGMASSIKGITSEEANLLAGQFGGLRLAQIEGNELAKQNTSSMSESLMEIRSQTLSLKEIELNTGRSADVEERFLPYLMSIDSKLTNTNNATRAAGI</sequence>